<dbReference type="EMBL" id="JABDTM020025542">
    <property type="protein sequence ID" value="KAH0813154.1"/>
    <property type="molecule type" value="Genomic_DNA"/>
</dbReference>
<dbReference type="InterPro" id="IPR052220">
    <property type="entry name" value="METTL25"/>
</dbReference>
<feature type="domain" description="Methyltransferase" evidence="1">
    <location>
        <begin position="28"/>
        <end position="194"/>
    </location>
</feature>
<name>A0A8J6HEE8_TENMO</name>
<sequence>MDSLMDQMRVWGCGDIDKFKLEIFMTAKKSHEVEILSAVAASTSKIANTSHVVDLGDGKGYLSSMLAFRHSIAVLGVDACNSNTCGAIKRANKLSKIWNGISQAPHRSVPKKTDKLSSINLDLYKQATQFVDENFNLEKLVVDTFTTESSSLRLGLIGLHTCGNLSPNSLKIFSKNDSVRSLCNVGCCYHLLTERFESNNHEFGFPLSTFLSDKKTVIGRSARMIANQSVERVLEAKQLPNISIFYRALLQVLLEQYCNELPTKHVGKFRKRPANFTEYVREALRRLEVDITVSDQQIEEIFSRYENRIDELNVFYLLRCKLSPVIESLILLDRLLFLHERGFSNSFLVQFFDPIVSPRCYGIVALKELF</sequence>
<dbReference type="Proteomes" id="UP000719412">
    <property type="component" value="Unassembled WGS sequence"/>
</dbReference>
<evidence type="ECO:0000313" key="3">
    <source>
        <dbReference type="Proteomes" id="UP000719412"/>
    </source>
</evidence>
<evidence type="ECO:0000313" key="2">
    <source>
        <dbReference type="EMBL" id="KAH0813154.1"/>
    </source>
</evidence>
<dbReference type="AlphaFoldDB" id="A0A8J6HEE8"/>
<dbReference type="PANTHER" id="PTHR12496">
    <property type="entry name" value="CGI-41 METHYLTRANSFERASE"/>
    <property type="match status" value="1"/>
</dbReference>
<keyword evidence="3" id="KW-1185">Reference proteome</keyword>
<organism evidence="2 3">
    <name type="scientific">Tenebrio molitor</name>
    <name type="common">Yellow mealworm beetle</name>
    <dbReference type="NCBI Taxonomy" id="7067"/>
    <lineage>
        <taxon>Eukaryota</taxon>
        <taxon>Metazoa</taxon>
        <taxon>Ecdysozoa</taxon>
        <taxon>Arthropoda</taxon>
        <taxon>Hexapoda</taxon>
        <taxon>Insecta</taxon>
        <taxon>Pterygota</taxon>
        <taxon>Neoptera</taxon>
        <taxon>Endopterygota</taxon>
        <taxon>Coleoptera</taxon>
        <taxon>Polyphaga</taxon>
        <taxon>Cucujiformia</taxon>
        <taxon>Tenebrionidae</taxon>
        <taxon>Tenebrio</taxon>
    </lineage>
</organism>
<comment type="caution">
    <text evidence="2">The sequence shown here is derived from an EMBL/GenBank/DDBJ whole genome shotgun (WGS) entry which is preliminary data.</text>
</comment>
<accession>A0A8J6HEE8</accession>
<evidence type="ECO:0000259" key="1">
    <source>
        <dbReference type="Pfam" id="PF13679"/>
    </source>
</evidence>
<protein>
    <recommendedName>
        <fullName evidence="1">Methyltransferase domain-containing protein</fullName>
    </recommendedName>
</protein>
<reference evidence="2" key="1">
    <citation type="journal article" date="2020" name="J Insects Food Feed">
        <title>The yellow mealworm (Tenebrio molitor) genome: a resource for the emerging insects as food and feed industry.</title>
        <authorList>
            <person name="Eriksson T."/>
            <person name="Andere A."/>
            <person name="Kelstrup H."/>
            <person name="Emery V."/>
            <person name="Picard C."/>
        </authorList>
    </citation>
    <scope>NUCLEOTIDE SEQUENCE</scope>
    <source>
        <strain evidence="2">Stoneville</strain>
        <tissue evidence="2">Whole head</tissue>
    </source>
</reference>
<dbReference type="PANTHER" id="PTHR12496:SF9">
    <property type="entry name" value="METHYLTRANSFERASE-LIKE PROTEIN 25-RELATED"/>
    <property type="match status" value="1"/>
</dbReference>
<dbReference type="Pfam" id="PF13679">
    <property type="entry name" value="Methyltransf_32"/>
    <property type="match status" value="1"/>
</dbReference>
<reference evidence="2" key="2">
    <citation type="submission" date="2021-08" db="EMBL/GenBank/DDBJ databases">
        <authorList>
            <person name="Eriksson T."/>
        </authorList>
    </citation>
    <scope>NUCLEOTIDE SEQUENCE</scope>
    <source>
        <strain evidence="2">Stoneville</strain>
        <tissue evidence="2">Whole head</tissue>
    </source>
</reference>
<dbReference type="InterPro" id="IPR025714">
    <property type="entry name" value="Methyltranfer_dom"/>
</dbReference>
<proteinExistence type="predicted"/>
<gene>
    <name evidence="2" type="ORF">GEV33_009633</name>
</gene>